<dbReference type="PROSITE" id="PS51257">
    <property type="entry name" value="PROKAR_LIPOPROTEIN"/>
    <property type="match status" value="1"/>
</dbReference>
<evidence type="ECO:0000313" key="3">
    <source>
        <dbReference type="Proteomes" id="UP000619457"/>
    </source>
</evidence>
<feature type="signal peptide" evidence="1">
    <location>
        <begin position="1"/>
        <end position="22"/>
    </location>
</feature>
<keyword evidence="3" id="KW-1185">Reference proteome</keyword>
<accession>A0A918UWZ7</accession>
<keyword evidence="1" id="KW-0732">Signal</keyword>
<sequence>MKRMRKVIIASLAFAVLGFSCTDEDSPVIPEEGIEKASLIFTEISGGEGLGAHGDHFHGIDDAVEGESQVIEFDALGNASSGGHLHLDPDGIYKVALEAWDYAGNRVEGDFVQNKETADQYKAFLVGGNILLNADTEDESGAIFQAREKEYGEGTLVDGKYETTGVLTYFTLGHSNSAQTHAVTFIMRKFTDPATKSTVERSDWNRSDYAEAFAGSDILKLNFEIHASEEDHEH</sequence>
<feature type="chain" id="PRO_5037265165" description="Lipoprotein" evidence="1">
    <location>
        <begin position="23"/>
        <end position="234"/>
    </location>
</feature>
<evidence type="ECO:0008006" key="4">
    <source>
        <dbReference type="Google" id="ProtNLM"/>
    </source>
</evidence>
<dbReference type="AlphaFoldDB" id="A0A918UWZ7"/>
<evidence type="ECO:0000313" key="2">
    <source>
        <dbReference type="EMBL" id="GGZ39073.1"/>
    </source>
</evidence>
<comment type="caution">
    <text evidence="2">The sequence shown here is derived from an EMBL/GenBank/DDBJ whole genome shotgun (WGS) entry which is preliminary data.</text>
</comment>
<protein>
    <recommendedName>
        <fullName evidence="4">Lipoprotein</fullName>
    </recommendedName>
</protein>
<proteinExistence type="predicted"/>
<dbReference type="Proteomes" id="UP000619457">
    <property type="component" value="Unassembled WGS sequence"/>
</dbReference>
<name>A0A918UWZ7_9BACT</name>
<reference evidence="2" key="2">
    <citation type="submission" date="2020-09" db="EMBL/GenBank/DDBJ databases">
        <authorList>
            <person name="Sun Q."/>
            <person name="Kim S."/>
        </authorList>
    </citation>
    <scope>NUCLEOTIDE SEQUENCE</scope>
    <source>
        <strain evidence="2">KCTC 12368</strain>
    </source>
</reference>
<reference evidence="2" key="1">
    <citation type="journal article" date="2014" name="Int. J. Syst. Evol. Microbiol.">
        <title>Complete genome sequence of Corynebacterium casei LMG S-19264T (=DSM 44701T), isolated from a smear-ripened cheese.</title>
        <authorList>
            <consortium name="US DOE Joint Genome Institute (JGI-PGF)"/>
            <person name="Walter F."/>
            <person name="Albersmeier A."/>
            <person name="Kalinowski J."/>
            <person name="Ruckert C."/>
        </authorList>
    </citation>
    <scope>NUCLEOTIDE SEQUENCE</scope>
    <source>
        <strain evidence="2">KCTC 12368</strain>
    </source>
</reference>
<gene>
    <name evidence="2" type="ORF">GCM10007049_35510</name>
</gene>
<evidence type="ECO:0000256" key="1">
    <source>
        <dbReference type="SAM" id="SignalP"/>
    </source>
</evidence>
<dbReference type="EMBL" id="BMWX01000008">
    <property type="protein sequence ID" value="GGZ39073.1"/>
    <property type="molecule type" value="Genomic_DNA"/>
</dbReference>
<organism evidence="2 3">
    <name type="scientific">Echinicola pacifica</name>
    <dbReference type="NCBI Taxonomy" id="346377"/>
    <lineage>
        <taxon>Bacteria</taxon>
        <taxon>Pseudomonadati</taxon>
        <taxon>Bacteroidota</taxon>
        <taxon>Cytophagia</taxon>
        <taxon>Cytophagales</taxon>
        <taxon>Cyclobacteriaceae</taxon>
        <taxon>Echinicola</taxon>
    </lineage>
</organism>